<gene>
    <name evidence="3 5" type="ORF">BDZ99DRAFT_390044</name>
</gene>
<evidence type="ECO:0000313" key="4">
    <source>
        <dbReference type="Proteomes" id="UP000504636"/>
    </source>
</evidence>
<dbReference type="AlphaFoldDB" id="A0A6A6YJY2"/>
<sequence>MSGFEVAGIVLGAIPLVIAGLEYYEEGLGKVKAFWKWEDELSEAIRKLWGQYSSYELTIRGLLASITSEAELEEMMGDTTGKLWKSEDICERLQDKLATAYQPYLYTASEIERIILEMTACLNLNKATQITRNELEAVVIANPRTMRSGSSRDFQFQKRIKFTMKKQKVKRQLQQLESCIARLDTFTEKAEKLEPYKSNNKSKFTVPLHRIQQYAKSLYQVLNRSWGCDAHSNHAINLLLEQRMVLAKKKMKNLNPSTDKCSDGIARFVLSISDPSLPSGWRDAEVQVMEESELPTKSKSKVTIAVSPPSPTAQSATDTLKALKEITSVCSALQDYPFATTCPRFYLDHSGKLKGIFGAPKRLTVNDSDFMTLDELIRDSSVSGTQKLTKEECYLLAVTLSSSLLQLHSTPWLRSRWSKRDISFIKLAPSQKGNPGSVVQVRYPYVTQNWSPQDLSAQNHLFDAEGDSSKLLALGIVLLEVYFNQPIESLRAETPGGLSQPPNDYENLSIANRWVRREKGNLSWAFQNAVSHCLKCFADPNADLQDPDFRQGVIDQVLIPLQDELSLWTDGPPRG</sequence>
<dbReference type="RefSeq" id="XP_033575832.1">
    <property type="nucleotide sequence ID" value="XM_033715668.1"/>
</dbReference>
<proteinExistence type="predicted"/>
<reference evidence="3 5" key="1">
    <citation type="journal article" date="2020" name="Stud. Mycol.">
        <title>101 Dothideomycetes genomes: a test case for predicting lifestyles and emergence of pathogens.</title>
        <authorList>
            <person name="Haridas S."/>
            <person name="Albert R."/>
            <person name="Binder M."/>
            <person name="Bloem J."/>
            <person name="Labutti K."/>
            <person name="Salamov A."/>
            <person name="Andreopoulos B."/>
            <person name="Baker S."/>
            <person name="Barry K."/>
            <person name="Bills G."/>
            <person name="Bluhm B."/>
            <person name="Cannon C."/>
            <person name="Castanera R."/>
            <person name="Culley D."/>
            <person name="Daum C."/>
            <person name="Ezra D."/>
            <person name="Gonzalez J."/>
            <person name="Henrissat B."/>
            <person name="Kuo A."/>
            <person name="Liang C."/>
            <person name="Lipzen A."/>
            <person name="Lutzoni F."/>
            <person name="Magnuson J."/>
            <person name="Mondo S."/>
            <person name="Nolan M."/>
            <person name="Ohm R."/>
            <person name="Pangilinan J."/>
            <person name="Park H.-J."/>
            <person name="Ramirez L."/>
            <person name="Alfaro M."/>
            <person name="Sun H."/>
            <person name="Tritt A."/>
            <person name="Yoshinaga Y."/>
            <person name="Zwiers L.-H."/>
            <person name="Turgeon B."/>
            <person name="Goodwin S."/>
            <person name="Spatafora J."/>
            <person name="Crous P."/>
            <person name="Grigoriev I."/>
        </authorList>
    </citation>
    <scope>NUCLEOTIDE SEQUENCE</scope>
    <source>
        <strain evidence="3 5">CBS 304.34</strain>
    </source>
</reference>
<organism evidence="3">
    <name type="scientific">Mytilinidion resinicola</name>
    <dbReference type="NCBI Taxonomy" id="574789"/>
    <lineage>
        <taxon>Eukaryota</taxon>
        <taxon>Fungi</taxon>
        <taxon>Dikarya</taxon>
        <taxon>Ascomycota</taxon>
        <taxon>Pezizomycotina</taxon>
        <taxon>Dothideomycetes</taxon>
        <taxon>Pleosporomycetidae</taxon>
        <taxon>Mytilinidiales</taxon>
        <taxon>Mytilinidiaceae</taxon>
        <taxon>Mytilinidion</taxon>
    </lineage>
</organism>
<keyword evidence="1" id="KW-0732">Signal</keyword>
<accession>A0A6A6YJY2</accession>
<feature type="domain" description="DUF7580" evidence="2">
    <location>
        <begin position="209"/>
        <end position="566"/>
    </location>
</feature>
<dbReference type="Pfam" id="PF24476">
    <property type="entry name" value="DUF7580"/>
    <property type="match status" value="1"/>
</dbReference>
<dbReference type="PANTHER" id="PTHR35186">
    <property type="entry name" value="ANK_REP_REGION DOMAIN-CONTAINING PROTEIN"/>
    <property type="match status" value="1"/>
</dbReference>
<evidence type="ECO:0000313" key="5">
    <source>
        <dbReference type="RefSeq" id="XP_033575832.1"/>
    </source>
</evidence>
<evidence type="ECO:0000313" key="3">
    <source>
        <dbReference type="EMBL" id="KAF2808868.1"/>
    </source>
</evidence>
<reference evidence="5" key="2">
    <citation type="submission" date="2020-04" db="EMBL/GenBank/DDBJ databases">
        <authorList>
            <consortium name="NCBI Genome Project"/>
        </authorList>
    </citation>
    <scope>NUCLEOTIDE SEQUENCE</scope>
    <source>
        <strain evidence="5">CBS 304.34</strain>
    </source>
</reference>
<name>A0A6A6YJY2_9PEZI</name>
<protein>
    <recommendedName>
        <fullName evidence="2">DUF7580 domain-containing protein</fullName>
    </recommendedName>
</protein>
<dbReference type="EMBL" id="MU003702">
    <property type="protein sequence ID" value="KAF2808868.1"/>
    <property type="molecule type" value="Genomic_DNA"/>
</dbReference>
<evidence type="ECO:0000256" key="1">
    <source>
        <dbReference type="SAM" id="SignalP"/>
    </source>
</evidence>
<dbReference type="Proteomes" id="UP000504636">
    <property type="component" value="Unplaced"/>
</dbReference>
<dbReference type="OrthoDB" id="3565018at2759"/>
<feature type="signal peptide" evidence="1">
    <location>
        <begin position="1"/>
        <end position="19"/>
    </location>
</feature>
<feature type="chain" id="PRO_5044629186" description="DUF7580 domain-containing protein" evidence="1">
    <location>
        <begin position="20"/>
        <end position="575"/>
    </location>
</feature>
<keyword evidence="4" id="KW-1185">Reference proteome</keyword>
<reference evidence="5" key="3">
    <citation type="submission" date="2025-04" db="UniProtKB">
        <authorList>
            <consortium name="RefSeq"/>
        </authorList>
    </citation>
    <scope>IDENTIFICATION</scope>
    <source>
        <strain evidence="5">CBS 304.34</strain>
    </source>
</reference>
<dbReference type="GeneID" id="54456561"/>
<dbReference type="InterPro" id="IPR056002">
    <property type="entry name" value="DUF7580"/>
</dbReference>
<evidence type="ECO:0000259" key="2">
    <source>
        <dbReference type="Pfam" id="PF24476"/>
    </source>
</evidence>
<dbReference type="PANTHER" id="PTHR35186:SF4">
    <property type="entry name" value="PRION-INHIBITION AND PROPAGATION HELO DOMAIN-CONTAINING PROTEIN"/>
    <property type="match status" value="1"/>
</dbReference>